<evidence type="ECO:0000256" key="2">
    <source>
        <dbReference type="ARBA" id="ARBA00022801"/>
    </source>
</evidence>
<dbReference type="PANTHER" id="PTHR11839">
    <property type="entry name" value="UDP/ADP-SUGAR PYROPHOSPHATASE"/>
    <property type="match status" value="1"/>
</dbReference>
<dbReference type="Gene3D" id="3.90.79.10">
    <property type="entry name" value="Nucleoside Triphosphate Pyrophosphohydrolase"/>
    <property type="match status" value="1"/>
</dbReference>
<name>A0ABD4TH74_9EURY</name>
<organism evidence="4 5">
    <name type="scientific">Methanocalculus taiwanensis</name>
    <dbReference type="NCBI Taxonomy" id="106207"/>
    <lineage>
        <taxon>Archaea</taxon>
        <taxon>Methanobacteriati</taxon>
        <taxon>Methanobacteriota</taxon>
        <taxon>Stenosarchaea group</taxon>
        <taxon>Methanomicrobia</taxon>
        <taxon>Methanomicrobiales</taxon>
        <taxon>Methanocalculaceae</taxon>
        <taxon>Methanocalculus</taxon>
    </lineage>
</organism>
<keyword evidence="2 4" id="KW-0378">Hydrolase</keyword>
<keyword evidence="5" id="KW-1185">Reference proteome</keyword>
<dbReference type="InterPro" id="IPR000086">
    <property type="entry name" value="NUDIX_hydrolase_dom"/>
</dbReference>
<sequence>MTIIYQGRRLSVELKTIDLPNGRRKEAIIVRPGGAVAMLPCDGDDCYLIRQFRPAIGDYIYEAPAGTMEDGELPEETASRELIEEIRMRSDELIPRGVLMTSPGFTDEVIRLYEARSLTPADDFEPDDDEVIDVVRIHRKEAEQMAHDGRIIDAKTIVLLFRCV</sequence>
<dbReference type="AlphaFoldDB" id="A0ABD4TH74"/>
<evidence type="ECO:0000313" key="5">
    <source>
        <dbReference type="Proteomes" id="UP001524383"/>
    </source>
</evidence>
<protein>
    <submittedName>
        <fullName evidence="4">NUDIX hydrolase</fullName>
    </submittedName>
</protein>
<accession>A0ABD4TH74</accession>
<proteinExistence type="predicted"/>
<evidence type="ECO:0000313" key="4">
    <source>
        <dbReference type="EMBL" id="MCQ1538303.1"/>
    </source>
</evidence>
<comment type="caution">
    <text evidence="4">The sequence shown here is derived from an EMBL/GenBank/DDBJ whole genome shotgun (WGS) entry which is preliminary data.</text>
</comment>
<dbReference type="EMBL" id="VOTZ01000008">
    <property type="protein sequence ID" value="MCQ1538303.1"/>
    <property type="molecule type" value="Genomic_DNA"/>
</dbReference>
<dbReference type="PANTHER" id="PTHR11839:SF18">
    <property type="entry name" value="NUDIX HYDROLASE DOMAIN-CONTAINING PROTEIN"/>
    <property type="match status" value="1"/>
</dbReference>
<dbReference type="InterPro" id="IPR015797">
    <property type="entry name" value="NUDIX_hydrolase-like_dom_sf"/>
</dbReference>
<gene>
    <name evidence="4" type="ORF">FTO68_04775</name>
</gene>
<dbReference type="SUPFAM" id="SSF55811">
    <property type="entry name" value="Nudix"/>
    <property type="match status" value="1"/>
</dbReference>
<dbReference type="InterPro" id="IPR020084">
    <property type="entry name" value="NUDIX_hydrolase_CS"/>
</dbReference>
<feature type="domain" description="Nudix hydrolase" evidence="3">
    <location>
        <begin position="28"/>
        <end position="159"/>
    </location>
</feature>
<dbReference type="CDD" id="cd03424">
    <property type="entry name" value="NUDIX_ADPRase_Nudt5_UGPPase_Nudt14"/>
    <property type="match status" value="1"/>
</dbReference>
<evidence type="ECO:0000259" key="3">
    <source>
        <dbReference type="PROSITE" id="PS51462"/>
    </source>
</evidence>
<dbReference type="Proteomes" id="UP001524383">
    <property type="component" value="Unassembled WGS sequence"/>
</dbReference>
<dbReference type="GO" id="GO:0016787">
    <property type="term" value="F:hydrolase activity"/>
    <property type="evidence" value="ECO:0007669"/>
    <property type="project" value="UniProtKB-KW"/>
</dbReference>
<dbReference type="RefSeq" id="WP_255332246.1">
    <property type="nucleotide sequence ID" value="NZ_VOTZ01000008.1"/>
</dbReference>
<comment type="cofactor">
    <cofactor evidence="1">
        <name>Mg(2+)</name>
        <dbReference type="ChEBI" id="CHEBI:18420"/>
    </cofactor>
</comment>
<dbReference type="Pfam" id="PF00293">
    <property type="entry name" value="NUDIX"/>
    <property type="match status" value="1"/>
</dbReference>
<dbReference type="PROSITE" id="PS51462">
    <property type="entry name" value="NUDIX"/>
    <property type="match status" value="1"/>
</dbReference>
<dbReference type="PROSITE" id="PS00893">
    <property type="entry name" value="NUDIX_BOX"/>
    <property type="match status" value="1"/>
</dbReference>
<evidence type="ECO:0000256" key="1">
    <source>
        <dbReference type="ARBA" id="ARBA00001946"/>
    </source>
</evidence>
<reference evidence="4 5" key="1">
    <citation type="submission" date="2019-08" db="EMBL/GenBank/DDBJ databases">
        <authorList>
            <person name="Chen S.-C."/>
            <person name="Lai M.-C."/>
            <person name="You Y.-T."/>
        </authorList>
    </citation>
    <scope>NUCLEOTIDE SEQUENCE [LARGE SCALE GENOMIC DNA]</scope>
    <source>
        <strain evidence="4 5">P2F9704a</strain>
    </source>
</reference>